<dbReference type="EMBL" id="CASHTH010001744">
    <property type="protein sequence ID" value="CAI8019326.1"/>
    <property type="molecule type" value="Genomic_DNA"/>
</dbReference>
<reference evidence="2" key="1">
    <citation type="submission" date="2023-03" db="EMBL/GenBank/DDBJ databases">
        <authorList>
            <person name="Steffen K."/>
            <person name="Cardenas P."/>
        </authorList>
    </citation>
    <scope>NUCLEOTIDE SEQUENCE</scope>
</reference>
<comment type="caution">
    <text evidence="2">The sequence shown here is derived from an EMBL/GenBank/DDBJ whole genome shotgun (WGS) entry which is preliminary data.</text>
</comment>
<evidence type="ECO:0000313" key="3">
    <source>
        <dbReference type="Proteomes" id="UP001174909"/>
    </source>
</evidence>
<keyword evidence="3" id="KW-1185">Reference proteome</keyword>
<accession>A0AA35RZX5</accession>
<evidence type="ECO:0000313" key="2">
    <source>
        <dbReference type="EMBL" id="CAI8019326.1"/>
    </source>
</evidence>
<protein>
    <submittedName>
        <fullName evidence="2">Uncharacterized protein</fullName>
    </submittedName>
</protein>
<feature type="compositionally biased region" description="Polar residues" evidence="1">
    <location>
        <begin position="36"/>
        <end position="50"/>
    </location>
</feature>
<proteinExistence type="predicted"/>
<feature type="region of interest" description="Disordered" evidence="1">
    <location>
        <begin position="36"/>
        <end position="61"/>
    </location>
</feature>
<evidence type="ECO:0000256" key="1">
    <source>
        <dbReference type="SAM" id="MobiDB-lite"/>
    </source>
</evidence>
<gene>
    <name evidence="2" type="ORF">GBAR_LOCUS11626</name>
</gene>
<dbReference type="Proteomes" id="UP001174909">
    <property type="component" value="Unassembled WGS sequence"/>
</dbReference>
<sequence length="61" mass="6451">TIGSATDSSPHLVAAASCVLCLSCFWSERRSPASSAAITPQLTPSTSDTLQLPRRNLRLAH</sequence>
<organism evidence="2 3">
    <name type="scientific">Geodia barretti</name>
    <name type="common">Barrett's horny sponge</name>
    <dbReference type="NCBI Taxonomy" id="519541"/>
    <lineage>
        <taxon>Eukaryota</taxon>
        <taxon>Metazoa</taxon>
        <taxon>Porifera</taxon>
        <taxon>Demospongiae</taxon>
        <taxon>Heteroscleromorpha</taxon>
        <taxon>Tetractinellida</taxon>
        <taxon>Astrophorina</taxon>
        <taxon>Geodiidae</taxon>
        <taxon>Geodia</taxon>
    </lineage>
</organism>
<dbReference type="AlphaFoldDB" id="A0AA35RZX5"/>
<name>A0AA35RZX5_GEOBA</name>
<feature type="non-terminal residue" evidence="2">
    <location>
        <position position="61"/>
    </location>
</feature>